<feature type="region of interest" description="Disordered" evidence="1">
    <location>
        <begin position="46"/>
        <end position="77"/>
    </location>
</feature>
<dbReference type="PANTHER" id="PTHR31722:SF0">
    <property type="entry name" value="OS06G0675200 PROTEIN"/>
    <property type="match status" value="1"/>
</dbReference>
<feature type="compositionally biased region" description="Basic residues" evidence="1">
    <location>
        <begin position="404"/>
        <end position="414"/>
    </location>
</feature>
<evidence type="ECO:0000313" key="3">
    <source>
        <dbReference type="Proteomes" id="UP001279734"/>
    </source>
</evidence>
<name>A0AAD3T8K6_NEPGR</name>
<feature type="region of interest" description="Disordered" evidence="1">
    <location>
        <begin position="230"/>
        <end position="314"/>
    </location>
</feature>
<dbReference type="AlphaFoldDB" id="A0AAD3T8K6"/>
<feature type="compositionally biased region" description="Polar residues" evidence="1">
    <location>
        <begin position="301"/>
        <end position="313"/>
    </location>
</feature>
<organism evidence="2 3">
    <name type="scientific">Nepenthes gracilis</name>
    <name type="common">Slender pitcher plant</name>
    <dbReference type="NCBI Taxonomy" id="150966"/>
    <lineage>
        <taxon>Eukaryota</taxon>
        <taxon>Viridiplantae</taxon>
        <taxon>Streptophyta</taxon>
        <taxon>Embryophyta</taxon>
        <taxon>Tracheophyta</taxon>
        <taxon>Spermatophyta</taxon>
        <taxon>Magnoliopsida</taxon>
        <taxon>eudicotyledons</taxon>
        <taxon>Gunneridae</taxon>
        <taxon>Pentapetalae</taxon>
        <taxon>Caryophyllales</taxon>
        <taxon>Nepenthaceae</taxon>
        <taxon>Nepenthes</taxon>
    </lineage>
</organism>
<feature type="region of interest" description="Disordered" evidence="1">
    <location>
        <begin position="392"/>
        <end position="426"/>
    </location>
</feature>
<evidence type="ECO:0000256" key="1">
    <source>
        <dbReference type="SAM" id="MobiDB-lite"/>
    </source>
</evidence>
<evidence type="ECO:0000313" key="2">
    <source>
        <dbReference type="EMBL" id="GMH25625.1"/>
    </source>
</evidence>
<feature type="compositionally biased region" description="Low complexity" evidence="1">
    <location>
        <begin position="230"/>
        <end position="244"/>
    </location>
</feature>
<reference evidence="2" key="1">
    <citation type="submission" date="2023-05" db="EMBL/GenBank/DDBJ databases">
        <title>Nepenthes gracilis genome sequencing.</title>
        <authorList>
            <person name="Fukushima K."/>
        </authorList>
    </citation>
    <scope>NUCLEOTIDE SEQUENCE</scope>
    <source>
        <strain evidence="2">SING2019-196</strain>
    </source>
</reference>
<dbReference type="Proteomes" id="UP001279734">
    <property type="component" value="Unassembled WGS sequence"/>
</dbReference>
<proteinExistence type="predicted"/>
<sequence length="426" mass="45777">MTSACVKKIGMSPENFLDCPAGYPTYGMLSPGISFSREDSSTAVVTDAGGAKSTTATAERKAAKVTELSDPEDGPVKEAGDFEFRPSDPVAMLTADELFSDGKLLPLQLSAARPETASEPVPEEEGVRSPVQAGKYCRRNDVLGAESYLFSPKAPRCAARWRELLGLRKSYQNTSHGGAKQEFNKSATSSSPSAKPKKHFLQRSFKSMASPPSSADVEVPLLKDSDFEPAASLSPRLSLSSSSPGHDHDDPFRPPPDSDKPNLSQPAHPTIARSSSGGQNQNPNPFRVRLVKTPVTRRAQQEQPTTVTAQGLTVDSPRIKSSGKIVFQSLERSSSSPSSFNGGPRYRDRGMERSYSANVRIAHVLNVPVCSLRGSSKSSGVFGLFSSQLQKKDGNDGCGGISKNLRRHHHHHHQTGTSNSSSSKNK</sequence>
<dbReference type="PANTHER" id="PTHR31722">
    <property type="entry name" value="OS06G0675200 PROTEIN"/>
    <property type="match status" value="1"/>
</dbReference>
<gene>
    <name evidence="2" type="ORF">Nepgr_027468</name>
</gene>
<protein>
    <submittedName>
        <fullName evidence="2">Uncharacterized protein</fullName>
    </submittedName>
</protein>
<feature type="compositionally biased region" description="Basic and acidic residues" evidence="1">
    <location>
        <begin position="245"/>
        <end position="260"/>
    </location>
</feature>
<accession>A0AAD3T8K6</accession>
<feature type="region of interest" description="Disordered" evidence="1">
    <location>
        <begin position="329"/>
        <end position="349"/>
    </location>
</feature>
<feature type="compositionally biased region" description="Low complexity" evidence="1">
    <location>
        <begin position="185"/>
        <end position="194"/>
    </location>
</feature>
<keyword evidence="3" id="KW-1185">Reference proteome</keyword>
<feature type="compositionally biased region" description="Polar residues" evidence="1">
    <location>
        <begin position="262"/>
        <end position="284"/>
    </location>
</feature>
<comment type="caution">
    <text evidence="2">The sequence shown here is derived from an EMBL/GenBank/DDBJ whole genome shotgun (WGS) entry which is preliminary data.</text>
</comment>
<feature type="region of interest" description="Disordered" evidence="1">
    <location>
        <begin position="173"/>
        <end position="200"/>
    </location>
</feature>
<dbReference type="EMBL" id="BSYO01000029">
    <property type="protein sequence ID" value="GMH25625.1"/>
    <property type="molecule type" value="Genomic_DNA"/>
</dbReference>